<keyword evidence="1" id="KW-0175">Coiled coil</keyword>
<dbReference type="AlphaFoldDB" id="A0A2A4Z5C6"/>
<name>A0A2A4Z5C6_9PROT</name>
<reference evidence="2" key="2">
    <citation type="journal article" date="2018" name="ISME J.">
        <title>A dynamic microbial community with high functional redundancy inhabits the cold, oxic subseafloor aquifer.</title>
        <authorList>
            <person name="Tully B.J."/>
            <person name="Wheat C.G."/>
            <person name="Glazer B.T."/>
            <person name="Huber J.A."/>
        </authorList>
    </citation>
    <scope>NUCLEOTIDE SEQUENCE</scope>
    <source>
        <strain evidence="2">NORP83</strain>
    </source>
</reference>
<dbReference type="Pfam" id="PF13747">
    <property type="entry name" value="DUF4164"/>
    <property type="match status" value="1"/>
</dbReference>
<dbReference type="EMBL" id="NVUS01000005">
    <property type="protein sequence ID" value="PCJ02162.1"/>
    <property type="molecule type" value="Genomic_DNA"/>
</dbReference>
<gene>
    <name evidence="2" type="ORF">COB13_06115</name>
</gene>
<evidence type="ECO:0000313" key="2">
    <source>
        <dbReference type="EMBL" id="PCJ02162.1"/>
    </source>
</evidence>
<accession>A0A2A4Z5C6</accession>
<evidence type="ECO:0000256" key="1">
    <source>
        <dbReference type="SAM" id="Coils"/>
    </source>
</evidence>
<comment type="caution">
    <text evidence="2">The sequence shown here is derived from an EMBL/GenBank/DDBJ whole genome shotgun (WGS) entry which is preliminary data.</text>
</comment>
<proteinExistence type="predicted"/>
<organism evidence="2">
    <name type="scientific">OCS116 cluster bacterium</name>
    <dbReference type="NCBI Taxonomy" id="2030921"/>
    <lineage>
        <taxon>Bacteria</taxon>
        <taxon>Pseudomonadati</taxon>
        <taxon>Pseudomonadota</taxon>
        <taxon>Alphaproteobacteria</taxon>
        <taxon>OCS116 cluster</taxon>
    </lineage>
</organism>
<sequence length="94" mass="10300">MELDHIIKQSLLNLEKSFDALDNALMKQANGAAASTGMAEELNMLIEDRSQLAAQLDDAKAKIESLESVNQEIETRVDVAMQQLALLLNEDGDV</sequence>
<protein>
    <recommendedName>
        <fullName evidence="3">DUF4164 domain-containing protein</fullName>
    </recommendedName>
</protein>
<feature type="coiled-coil region" evidence="1">
    <location>
        <begin position="42"/>
        <end position="90"/>
    </location>
</feature>
<evidence type="ECO:0008006" key="3">
    <source>
        <dbReference type="Google" id="ProtNLM"/>
    </source>
</evidence>
<dbReference type="InterPro" id="IPR025310">
    <property type="entry name" value="DUF4164"/>
</dbReference>
<reference key="1">
    <citation type="submission" date="2017-08" db="EMBL/GenBank/DDBJ databases">
        <title>A dynamic microbial community with high functional redundancy inhabits the cold, oxic subseafloor aquifer.</title>
        <authorList>
            <person name="Tully B.J."/>
            <person name="Wheat C.G."/>
            <person name="Glazer B.T."/>
            <person name="Huber J.A."/>
        </authorList>
    </citation>
    <scope>NUCLEOTIDE SEQUENCE [LARGE SCALE GENOMIC DNA]</scope>
</reference>